<organism evidence="1 2">
    <name type="scientific">Trichinella nelsoni</name>
    <dbReference type="NCBI Taxonomy" id="6336"/>
    <lineage>
        <taxon>Eukaryota</taxon>
        <taxon>Metazoa</taxon>
        <taxon>Ecdysozoa</taxon>
        <taxon>Nematoda</taxon>
        <taxon>Enoplea</taxon>
        <taxon>Dorylaimia</taxon>
        <taxon>Trichinellida</taxon>
        <taxon>Trichinellidae</taxon>
        <taxon>Trichinella</taxon>
    </lineage>
</organism>
<dbReference type="AlphaFoldDB" id="A0A0V0RLB9"/>
<name>A0A0V0RLB9_9BILA</name>
<evidence type="ECO:0000313" key="2">
    <source>
        <dbReference type="Proteomes" id="UP000054630"/>
    </source>
</evidence>
<evidence type="ECO:0000313" key="1">
    <source>
        <dbReference type="EMBL" id="KRX15313.1"/>
    </source>
</evidence>
<dbReference type="EMBL" id="JYDL01000134">
    <property type="protein sequence ID" value="KRX15313.1"/>
    <property type="molecule type" value="Genomic_DNA"/>
</dbReference>
<accession>A0A0V0RLB9</accession>
<keyword evidence="2" id="KW-1185">Reference proteome</keyword>
<dbReference type="Proteomes" id="UP000054630">
    <property type="component" value="Unassembled WGS sequence"/>
</dbReference>
<proteinExistence type="predicted"/>
<gene>
    <name evidence="1" type="ORF">T07_7997</name>
</gene>
<comment type="caution">
    <text evidence="1">The sequence shown here is derived from an EMBL/GenBank/DDBJ whole genome shotgun (WGS) entry which is preliminary data.</text>
</comment>
<sequence length="149" mass="17448">MNNSEPRIIKQEINEHSTENANTQKAIFQRQTHDWVENNNPKPSYCVTTVSTPSLRRRKPSLTLHRYDHFCYNFYSLHIHKQVSPTRNHPCHRVPLRSDFCEIHTLYSRCPSQQHCSVTFHDSDFASRLVSLYCTCTLPPGCHAIHRTT</sequence>
<reference evidence="1 2" key="1">
    <citation type="submission" date="2015-01" db="EMBL/GenBank/DDBJ databases">
        <title>Evolution of Trichinella species and genotypes.</title>
        <authorList>
            <person name="Korhonen P.K."/>
            <person name="Edoardo P."/>
            <person name="Giuseppe L.R."/>
            <person name="Gasser R.B."/>
        </authorList>
    </citation>
    <scope>NUCLEOTIDE SEQUENCE [LARGE SCALE GENOMIC DNA]</scope>
    <source>
        <strain evidence="1">ISS37</strain>
    </source>
</reference>
<protein>
    <submittedName>
        <fullName evidence="1">Uncharacterized protein</fullName>
    </submittedName>
</protein>